<evidence type="ECO:0000313" key="2">
    <source>
        <dbReference type="Proteomes" id="UP001501295"/>
    </source>
</evidence>
<evidence type="ECO:0000313" key="1">
    <source>
        <dbReference type="EMBL" id="GAA4673427.1"/>
    </source>
</evidence>
<accession>A0ABP8VVZ8</accession>
<sequence>MPHDPALHLPLGPTTTIARFLGEAHDDEPGWNTKTGRVRGTVISLEPADGAILFGVDDGTGLLTVTSRHAHEIVAPKIDALIEADVVLTPDGHIDATVLRRSPDWD</sequence>
<reference evidence="2" key="1">
    <citation type="journal article" date="2019" name="Int. J. Syst. Evol. Microbiol.">
        <title>The Global Catalogue of Microorganisms (GCM) 10K type strain sequencing project: providing services to taxonomists for standard genome sequencing and annotation.</title>
        <authorList>
            <consortium name="The Broad Institute Genomics Platform"/>
            <consortium name="The Broad Institute Genome Sequencing Center for Infectious Disease"/>
            <person name="Wu L."/>
            <person name="Ma J."/>
        </authorList>
    </citation>
    <scope>NUCLEOTIDE SEQUENCE [LARGE SCALE GENOMIC DNA]</scope>
    <source>
        <strain evidence="2">JCM 18956</strain>
    </source>
</reference>
<dbReference type="EMBL" id="BAABLM010000003">
    <property type="protein sequence ID" value="GAA4673427.1"/>
    <property type="molecule type" value="Genomic_DNA"/>
</dbReference>
<gene>
    <name evidence="1" type="ORF">GCM10025780_17080</name>
</gene>
<name>A0ABP8VVZ8_9MICO</name>
<keyword evidence="2" id="KW-1185">Reference proteome</keyword>
<protein>
    <submittedName>
        <fullName evidence="1">Uncharacterized protein</fullName>
    </submittedName>
</protein>
<dbReference type="Proteomes" id="UP001501295">
    <property type="component" value="Unassembled WGS sequence"/>
</dbReference>
<dbReference type="RefSeq" id="WP_345375418.1">
    <property type="nucleotide sequence ID" value="NZ_BAABLM010000003.1"/>
</dbReference>
<organism evidence="1 2">
    <name type="scientific">Frondihabitans cladoniiphilus</name>
    <dbReference type="NCBI Taxonomy" id="715785"/>
    <lineage>
        <taxon>Bacteria</taxon>
        <taxon>Bacillati</taxon>
        <taxon>Actinomycetota</taxon>
        <taxon>Actinomycetes</taxon>
        <taxon>Micrococcales</taxon>
        <taxon>Microbacteriaceae</taxon>
        <taxon>Frondihabitans</taxon>
    </lineage>
</organism>
<comment type="caution">
    <text evidence="1">The sequence shown here is derived from an EMBL/GenBank/DDBJ whole genome shotgun (WGS) entry which is preliminary data.</text>
</comment>
<proteinExistence type="predicted"/>